<organism evidence="12 15">
    <name type="scientific">Teichococcus wenyumeiae</name>
    <dbReference type="NCBI Taxonomy" id="2478470"/>
    <lineage>
        <taxon>Bacteria</taxon>
        <taxon>Pseudomonadati</taxon>
        <taxon>Pseudomonadota</taxon>
        <taxon>Alphaproteobacteria</taxon>
        <taxon>Acetobacterales</taxon>
        <taxon>Roseomonadaceae</taxon>
        <taxon>Roseomonas</taxon>
    </lineage>
</organism>
<comment type="function">
    <text evidence="10">Na(+)/H(+) antiporter that extrudes sodium in exchange for external protons.</text>
</comment>
<evidence type="ECO:0000256" key="7">
    <source>
        <dbReference type="ARBA" id="ARBA00023065"/>
    </source>
</evidence>
<dbReference type="InterPro" id="IPR006153">
    <property type="entry name" value="Cation/H_exchanger_TM"/>
</dbReference>
<dbReference type="PRINTS" id="PR01084">
    <property type="entry name" value="NAHEXCHNGR"/>
</dbReference>
<keyword evidence="6 10" id="KW-0915">Sodium</keyword>
<dbReference type="RefSeq" id="WP_120638453.1">
    <property type="nucleotide sequence ID" value="NZ_RAQU01000059.1"/>
</dbReference>
<dbReference type="Proteomes" id="UP000274097">
    <property type="component" value="Unassembled WGS sequence"/>
</dbReference>
<dbReference type="InterPro" id="IPR004705">
    <property type="entry name" value="Cation/H_exchanger_CPA1_bac"/>
</dbReference>
<evidence type="ECO:0000256" key="10">
    <source>
        <dbReference type="RuleBase" id="RU366002"/>
    </source>
</evidence>
<evidence type="ECO:0000313" key="12">
    <source>
        <dbReference type="EMBL" id="RKK04026.1"/>
    </source>
</evidence>
<evidence type="ECO:0000256" key="9">
    <source>
        <dbReference type="ARBA" id="ARBA00023201"/>
    </source>
</evidence>
<dbReference type="PANTHER" id="PTHR10110:SF86">
    <property type="entry name" value="SODIUM_HYDROGEN EXCHANGER 7"/>
    <property type="match status" value="1"/>
</dbReference>
<comment type="subcellular location">
    <subcellularLocation>
        <location evidence="10">Cell inner membrane</location>
        <topology evidence="10">Multi-pass membrane protein</topology>
    </subcellularLocation>
    <subcellularLocation>
        <location evidence="1">Cell membrane</location>
        <topology evidence="1">Multi-pass membrane protein</topology>
    </subcellularLocation>
</comment>
<dbReference type="GO" id="GO:0015385">
    <property type="term" value="F:sodium:proton antiporter activity"/>
    <property type="evidence" value="ECO:0007669"/>
    <property type="project" value="InterPro"/>
</dbReference>
<feature type="transmembrane region" description="Helical" evidence="10">
    <location>
        <begin position="113"/>
        <end position="135"/>
    </location>
</feature>
<dbReference type="Gene3D" id="6.10.140.1330">
    <property type="match status" value="1"/>
</dbReference>
<feature type="transmembrane region" description="Helical" evidence="10">
    <location>
        <begin position="183"/>
        <end position="205"/>
    </location>
</feature>
<evidence type="ECO:0000256" key="3">
    <source>
        <dbReference type="ARBA" id="ARBA00022475"/>
    </source>
</evidence>
<keyword evidence="2 10" id="KW-0813">Transport</keyword>
<evidence type="ECO:0000313" key="13">
    <source>
        <dbReference type="EMBL" id="RMI20818.1"/>
    </source>
</evidence>
<dbReference type="Pfam" id="PF00999">
    <property type="entry name" value="Na_H_Exchanger"/>
    <property type="match status" value="1"/>
</dbReference>
<evidence type="ECO:0000313" key="14">
    <source>
        <dbReference type="Proteomes" id="UP000274097"/>
    </source>
</evidence>
<evidence type="ECO:0000256" key="8">
    <source>
        <dbReference type="ARBA" id="ARBA00023136"/>
    </source>
</evidence>
<keyword evidence="8 10" id="KW-0472">Membrane</keyword>
<comment type="similarity">
    <text evidence="10">Belongs to the monovalent cation:proton antiporter 1 (CPA1) transporter (TC 2.A.36) family.</text>
</comment>
<reference evidence="12 15" key="1">
    <citation type="submission" date="2018-09" db="EMBL/GenBank/DDBJ databases">
        <title>Roseomonas sp. nov., isolated from feces of Tibetan antelopes in the Qinghai-Tibet plateau, China.</title>
        <authorList>
            <person name="Tian Z."/>
        </authorList>
    </citation>
    <scope>NUCLEOTIDE SEQUENCE [LARGE SCALE GENOMIC DNA]</scope>
    <source>
        <strain evidence="13 14">Z23</strain>
        <strain evidence="12 15">Z24</strain>
    </source>
</reference>
<name>A0A3A9JJU0_9PROT</name>
<comment type="caution">
    <text evidence="12">The sequence shown here is derived from an EMBL/GenBank/DDBJ whole genome shotgun (WGS) entry which is preliminary data.</text>
</comment>
<keyword evidence="3" id="KW-1003">Cell membrane</keyword>
<evidence type="ECO:0000256" key="2">
    <source>
        <dbReference type="ARBA" id="ARBA00022448"/>
    </source>
</evidence>
<feature type="transmembrane region" description="Helical" evidence="10">
    <location>
        <begin position="354"/>
        <end position="378"/>
    </location>
</feature>
<evidence type="ECO:0000313" key="15">
    <source>
        <dbReference type="Proteomes" id="UP000278036"/>
    </source>
</evidence>
<feature type="transmembrane region" description="Helical" evidence="10">
    <location>
        <begin position="82"/>
        <end position="107"/>
    </location>
</feature>
<evidence type="ECO:0000256" key="1">
    <source>
        <dbReference type="ARBA" id="ARBA00004651"/>
    </source>
</evidence>
<feature type="transmembrane region" description="Helical" evidence="10">
    <location>
        <begin position="390"/>
        <end position="410"/>
    </location>
</feature>
<feature type="transmembrane region" description="Helical" evidence="10">
    <location>
        <begin position="271"/>
        <end position="288"/>
    </location>
</feature>
<protein>
    <submittedName>
        <fullName evidence="12">Na+/H+ antiporter</fullName>
    </submittedName>
</protein>
<dbReference type="FunCoup" id="A0A3A9JJU0">
    <property type="interactions" value="152"/>
</dbReference>
<gene>
    <name evidence="12" type="ORF">D6Z83_11500</name>
    <name evidence="13" type="ORF">EBE87_13380</name>
</gene>
<sequence length="541" mass="58486">MEVVEMVLALLLAVAASGFVDRLSPVPLPLPILQIGLGALLSYAGGFQVELHPQVFFLVFLPPLLFLDGWRIPKRGLFRDGWTIAELALGLVLFTVLGVGFFIHWMIPEMPLAVAFALAAVLSPTDPIAVSAVAARVPIPHRLMRILEGESLLNDASGLVCLRFAVAAALTGSFSMSDAALTFLQLAAGGIAIGMALTWAVMRVLGRLVRHVGEDPALQTLVSLLIPFGAYLAAEHFNFSGILAAVAAGIIMNYAEIFGQPQAATRIRRNAVWDMVQFAASGIIFVLLGEQLPRILAGVAGPKDGSAWMLAVYVLAIVVVLALLRLGWVWTSLQFTLYRALLKGGPRPRVGWRVLVATSLAGVRGAVTLAGVLTLPLVMEDGSPFPARDLAIFLAMGVILVSLVVASVLLPPVLRGLQLLPEDAQEREENEARRAATEAALKAIQRMQHQMAAGHADAELYAEAATLSMEPYRHRLDGAQLSEEEAERHRRIAGAERELRLAGLKAERETLFHLRRIRQIEDGTFSRLLREIDLAEASYGT</sequence>
<dbReference type="GO" id="GO:0098719">
    <property type="term" value="P:sodium ion import across plasma membrane"/>
    <property type="evidence" value="ECO:0007669"/>
    <property type="project" value="TreeGrafter"/>
</dbReference>
<feature type="transmembrane region" description="Helical" evidence="10">
    <location>
        <begin position="308"/>
        <end position="333"/>
    </location>
</feature>
<evidence type="ECO:0000256" key="5">
    <source>
        <dbReference type="ARBA" id="ARBA00022989"/>
    </source>
</evidence>
<dbReference type="NCBIfam" id="TIGR00831">
    <property type="entry name" value="a_cpa1"/>
    <property type="match status" value="1"/>
</dbReference>
<keyword evidence="9 10" id="KW-0739">Sodium transport</keyword>
<dbReference type="GO" id="GO:0051453">
    <property type="term" value="P:regulation of intracellular pH"/>
    <property type="evidence" value="ECO:0007669"/>
    <property type="project" value="TreeGrafter"/>
</dbReference>
<dbReference type="GO" id="GO:0005886">
    <property type="term" value="C:plasma membrane"/>
    <property type="evidence" value="ECO:0007669"/>
    <property type="project" value="UniProtKB-SubCell"/>
</dbReference>
<feature type="transmembrane region" description="Helical" evidence="10">
    <location>
        <begin position="240"/>
        <end position="259"/>
    </location>
</feature>
<dbReference type="InterPro" id="IPR018422">
    <property type="entry name" value="Cation/H_exchanger_CPA1"/>
</dbReference>
<dbReference type="GO" id="GO:0015386">
    <property type="term" value="F:potassium:proton antiporter activity"/>
    <property type="evidence" value="ECO:0007669"/>
    <property type="project" value="TreeGrafter"/>
</dbReference>
<evidence type="ECO:0000256" key="4">
    <source>
        <dbReference type="ARBA" id="ARBA00022692"/>
    </source>
</evidence>
<keyword evidence="10" id="KW-0997">Cell inner membrane</keyword>
<keyword evidence="10" id="KW-0050">Antiport</keyword>
<dbReference type="PANTHER" id="PTHR10110">
    <property type="entry name" value="SODIUM/HYDROGEN EXCHANGER"/>
    <property type="match status" value="1"/>
</dbReference>
<keyword evidence="14" id="KW-1185">Reference proteome</keyword>
<dbReference type="EMBL" id="RAQU01000059">
    <property type="protein sequence ID" value="RKK04026.1"/>
    <property type="molecule type" value="Genomic_DNA"/>
</dbReference>
<evidence type="ECO:0000259" key="11">
    <source>
        <dbReference type="Pfam" id="PF00999"/>
    </source>
</evidence>
<evidence type="ECO:0000256" key="6">
    <source>
        <dbReference type="ARBA" id="ARBA00023053"/>
    </source>
</evidence>
<keyword evidence="7 10" id="KW-0406">Ion transport</keyword>
<proteinExistence type="inferred from homology"/>
<dbReference type="EMBL" id="RFLX01000009">
    <property type="protein sequence ID" value="RMI20818.1"/>
    <property type="molecule type" value="Genomic_DNA"/>
</dbReference>
<dbReference type="Proteomes" id="UP000278036">
    <property type="component" value="Unassembled WGS sequence"/>
</dbReference>
<accession>A0A3A9JJU0</accession>
<keyword evidence="4 10" id="KW-0812">Transmembrane</keyword>
<dbReference type="AlphaFoldDB" id="A0A3A9JJU0"/>
<keyword evidence="5 10" id="KW-1133">Transmembrane helix</keyword>
<dbReference type="InParanoid" id="A0A3A9JJU0"/>
<dbReference type="OrthoDB" id="9809206at2"/>
<comment type="caution">
    <text evidence="10">Lacks conserved residue(s) required for the propagation of feature annotation.</text>
</comment>
<dbReference type="InterPro" id="IPR004709">
    <property type="entry name" value="NaH_exchanger"/>
</dbReference>
<feature type="domain" description="Cation/H+ exchanger transmembrane" evidence="11">
    <location>
        <begin position="15"/>
        <end position="415"/>
    </location>
</feature>